<evidence type="ECO:0000313" key="3">
    <source>
        <dbReference type="EMBL" id="TJW09971.1"/>
    </source>
</evidence>
<feature type="domain" description="Oxidoreductase molybdopterin-binding" evidence="2">
    <location>
        <begin position="263"/>
        <end position="416"/>
    </location>
</feature>
<dbReference type="InterPro" id="IPR036374">
    <property type="entry name" value="OxRdtase_Mopterin-bd_sf"/>
</dbReference>
<dbReference type="SUPFAM" id="SSF81296">
    <property type="entry name" value="E set domains"/>
    <property type="match status" value="1"/>
</dbReference>
<evidence type="ECO:0000259" key="2">
    <source>
        <dbReference type="Pfam" id="PF00174"/>
    </source>
</evidence>
<dbReference type="OrthoDB" id="3169350at2"/>
<proteinExistence type="predicted"/>
<evidence type="ECO:0000256" key="1">
    <source>
        <dbReference type="SAM" id="SignalP"/>
    </source>
</evidence>
<dbReference type="Gene3D" id="2.60.40.650">
    <property type="match status" value="1"/>
</dbReference>
<dbReference type="SUPFAM" id="SSF56524">
    <property type="entry name" value="Oxidoreductase molybdopterin-binding domain"/>
    <property type="match status" value="1"/>
</dbReference>
<dbReference type="EMBL" id="SSTM01000005">
    <property type="protein sequence ID" value="TJW09971.1"/>
    <property type="molecule type" value="Genomic_DNA"/>
</dbReference>
<reference evidence="3 4" key="1">
    <citation type="submission" date="2019-04" db="EMBL/GenBank/DDBJ databases">
        <title>Microbes associate with the intestines of laboratory mice.</title>
        <authorList>
            <person name="Navarre W."/>
            <person name="Wong E."/>
            <person name="Huang K.C."/>
            <person name="Tropini C."/>
            <person name="Ng K."/>
            <person name="Yu B."/>
        </authorList>
    </citation>
    <scope>NUCLEOTIDE SEQUENCE [LARGE SCALE GENOMIC DNA]</scope>
    <source>
        <strain evidence="3 4">NM48_B13</strain>
    </source>
</reference>
<keyword evidence="1" id="KW-0732">Signal</keyword>
<dbReference type="Gene3D" id="3.90.420.10">
    <property type="entry name" value="Oxidoreductase, molybdopterin-binding domain"/>
    <property type="match status" value="1"/>
</dbReference>
<dbReference type="InterPro" id="IPR014756">
    <property type="entry name" value="Ig_E-set"/>
</dbReference>
<dbReference type="Gene3D" id="3.90.10.10">
    <property type="entry name" value="Cytochrome C3"/>
    <property type="match status" value="1"/>
</dbReference>
<dbReference type="PROSITE" id="PS51257">
    <property type="entry name" value="PROKAR_LIPOPROTEIN"/>
    <property type="match status" value="1"/>
</dbReference>
<comment type="caution">
    <text evidence="3">The sequence shown here is derived from an EMBL/GenBank/DDBJ whole genome shotgun (WGS) entry which is preliminary data.</text>
</comment>
<dbReference type="SUPFAM" id="SSF48695">
    <property type="entry name" value="Multiheme cytochromes"/>
    <property type="match status" value="1"/>
</dbReference>
<evidence type="ECO:0000313" key="4">
    <source>
        <dbReference type="Proteomes" id="UP000309454"/>
    </source>
</evidence>
<dbReference type="InterPro" id="IPR000572">
    <property type="entry name" value="OxRdtase_Mopterin-bd_dom"/>
</dbReference>
<feature type="signal peptide" evidence="1">
    <location>
        <begin position="1"/>
        <end position="31"/>
    </location>
</feature>
<keyword evidence="4" id="KW-1185">Reference proteome</keyword>
<dbReference type="RefSeq" id="WP_136846033.1">
    <property type="nucleotide sequence ID" value="NZ_SSTM01000005.1"/>
</dbReference>
<dbReference type="Pfam" id="PF00174">
    <property type="entry name" value="Oxidored_molyb"/>
    <property type="match status" value="1"/>
</dbReference>
<gene>
    <name evidence="3" type="ORF">E5982_07810</name>
</gene>
<dbReference type="CDD" id="cd08168">
    <property type="entry name" value="Cytochrom_C3"/>
    <property type="match status" value="1"/>
</dbReference>
<protein>
    <recommendedName>
        <fullName evidence="2">Oxidoreductase molybdopterin-binding domain-containing protein</fullName>
    </recommendedName>
</protein>
<organism evidence="3 4">
    <name type="scientific">Parvibacter caecicola</name>
    <dbReference type="NCBI Taxonomy" id="747645"/>
    <lineage>
        <taxon>Bacteria</taxon>
        <taxon>Bacillati</taxon>
        <taxon>Actinomycetota</taxon>
        <taxon>Coriobacteriia</taxon>
        <taxon>Coriobacteriales</taxon>
        <taxon>Coriobacteriaceae</taxon>
        <taxon>Parvibacter</taxon>
    </lineage>
</organism>
<dbReference type="Proteomes" id="UP000309454">
    <property type="component" value="Unassembled WGS sequence"/>
</dbReference>
<sequence length="542" mass="60732">MERGRGAKGKLTLAAITVAAASMIAAGCAQSAPQEQAAPDEPVYENSLAEAEAYLEEVNARQDEINREYAPEIRTLKDGTKVQRTPSEYECYHWSKPYWGGTSYNNYFLDADNRGCGACHEDLGDTLRNMEYTHLTVWNDYLQPWITVDQCMLCHSEDDGYEMGTLMHAVHYGERVRTTFEERGGQCMSCHNMTEGGQGIELWDQVKYDHMDGVVKVEDVQGDFVFDQDTTVPGEELFTYDWVHSDYDHLIKIMGKNRLNLEMPLDVVENWEINMSGLVNKPFTAKLGDLIKEAESAGVTVTKLSKMECLDNMPGAAGIGQVEITGIPFTWLLEKAGGAQDGFTGVIFDRQEFHNDVHHSTRGVAENKFANVYLVYKIDGKRLTPSQGAPCINWVEACDAQGNIKQCRGYILTDEDKDWAAVLECGFNNYGTGPYMNKPNVTVLKVPEGKIIETGKPFTFEGYADAFDEAVTTIEFSMDNGKTWTTFDLGQTDPRQWVYWHFTWTPESDGSYVLMARGITETGLVSEEPQKVMVTAKSNLEA</sequence>
<accession>A0A4T9T916</accession>
<name>A0A4T9T916_9ACTN</name>
<feature type="chain" id="PRO_5020993720" description="Oxidoreductase molybdopterin-binding domain-containing protein" evidence="1">
    <location>
        <begin position="32"/>
        <end position="542"/>
    </location>
</feature>
<dbReference type="AlphaFoldDB" id="A0A4T9T916"/>
<dbReference type="InterPro" id="IPR036280">
    <property type="entry name" value="Multihaem_cyt_sf"/>
</dbReference>